<name>A0A7U2EXT1_PHANO</name>
<accession>A0A7U2EXT1</accession>
<evidence type="ECO:0000256" key="1">
    <source>
        <dbReference type="SAM" id="MobiDB-lite"/>
    </source>
</evidence>
<feature type="region of interest" description="Disordered" evidence="1">
    <location>
        <begin position="78"/>
        <end position="253"/>
    </location>
</feature>
<dbReference type="OMA" id="PMDARHV"/>
<dbReference type="KEGG" id="pno:SNOG_02624"/>
<feature type="compositionally biased region" description="Low complexity" evidence="1">
    <location>
        <begin position="122"/>
        <end position="132"/>
    </location>
</feature>
<dbReference type="EMBL" id="CP069027">
    <property type="protein sequence ID" value="QRC94881.1"/>
    <property type="molecule type" value="Genomic_DNA"/>
</dbReference>
<organism evidence="2 3">
    <name type="scientific">Phaeosphaeria nodorum (strain SN15 / ATCC MYA-4574 / FGSC 10173)</name>
    <name type="common">Glume blotch fungus</name>
    <name type="synonym">Parastagonospora nodorum</name>
    <dbReference type="NCBI Taxonomy" id="321614"/>
    <lineage>
        <taxon>Eukaryota</taxon>
        <taxon>Fungi</taxon>
        <taxon>Dikarya</taxon>
        <taxon>Ascomycota</taxon>
        <taxon>Pezizomycotina</taxon>
        <taxon>Dothideomycetes</taxon>
        <taxon>Pleosporomycetidae</taxon>
        <taxon>Pleosporales</taxon>
        <taxon>Pleosporineae</taxon>
        <taxon>Phaeosphaeriaceae</taxon>
        <taxon>Parastagonospora</taxon>
    </lineage>
</organism>
<sequence length="312" mass="35049">MAKSKPLVISGPMDAKHVGGINVMGGMQPSMLDSYFNKIVLEPDETPSHTYTATGKIEVPKRSDTFAGTIRRPSLSLKRSLSKLRRKSISHVSQDHSPTESKSRDTRPIVRSESVKTKDSARSLSMQSSLSRLRQRVGLDRELHDVTPEHKPTTKETTIAPEPIKKDYTPLQVRKPLSRGTSHASTMHSERERRTANNSVQRNTSSSQRDLSTPQRIRPAVSHQPVAQSLISNRPARPKRADSGTAIALDNVPPMERPLPFQDIMAVKSFSERMELYKKTREYWAYADHGLIEWTGRASGPKYAPRRTQEHA</sequence>
<dbReference type="OrthoDB" id="5151921at2759"/>
<dbReference type="VEuPathDB" id="FungiDB:JI435_026240"/>
<dbReference type="RefSeq" id="XP_001793223.1">
    <property type="nucleotide sequence ID" value="XM_001793171.1"/>
</dbReference>
<proteinExistence type="predicted"/>
<keyword evidence="3" id="KW-1185">Reference proteome</keyword>
<gene>
    <name evidence="2" type="ORF">JI435_026240</name>
</gene>
<evidence type="ECO:0000313" key="2">
    <source>
        <dbReference type="EMBL" id="QRC94881.1"/>
    </source>
</evidence>
<protein>
    <submittedName>
        <fullName evidence="2">Uncharacterized protein</fullName>
    </submittedName>
</protein>
<feature type="compositionally biased region" description="Basic residues" evidence="1">
    <location>
        <begin position="80"/>
        <end position="89"/>
    </location>
</feature>
<dbReference type="AlphaFoldDB" id="A0A7U2EXT1"/>
<feature type="compositionally biased region" description="Polar residues" evidence="1">
    <location>
        <begin position="196"/>
        <end position="215"/>
    </location>
</feature>
<dbReference type="Proteomes" id="UP000663193">
    <property type="component" value="Chromosome 5"/>
</dbReference>
<evidence type="ECO:0000313" key="3">
    <source>
        <dbReference type="Proteomes" id="UP000663193"/>
    </source>
</evidence>
<reference evidence="3" key="1">
    <citation type="journal article" date="2021" name="BMC Genomics">
        <title>Chromosome-level genome assembly and manually-curated proteome of model necrotroph Parastagonospora nodorum Sn15 reveals a genome-wide trove of candidate effector homologs, and redundancy of virulence-related functions within an accessory chromosome.</title>
        <authorList>
            <person name="Bertazzoni S."/>
            <person name="Jones D.A.B."/>
            <person name="Phan H.T."/>
            <person name="Tan K.-C."/>
            <person name="Hane J.K."/>
        </authorList>
    </citation>
    <scope>NUCLEOTIDE SEQUENCE [LARGE SCALE GENOMIC DNA]</scope>
    <source>
        <strain evidence="3">SN15 / ATCC MYA-4574 / FGSC 10173)</strain>
    </source>
</reference>
<feature type="compositionally biased region" description="Basic and acidic residues" evidence="1">
    <location>
        <begin position="137"/>
        <end position="154"/>
    </location>
</feature>
<feature type="compositionally biased region" description="Basic and acidic residues" evidence="1">
    <location>
        <begin position="93"/>
        <end position="121"/>
    </location>
</feature>